<evidence type="ECO:0000256" key="11">
    <source>
        <dbReference type="ARBA" id="ARBA00023180"/>
    </source>
</evidence>
<accession>A0A4Y7LRC7</accession>
<organism evidence="12">
    <name type="scientific">Eubosmina coregoni</name>
    <dbReference type="NCBI Taxonomy" id="186181"/>
    <lineage>
        <taxon>Eukaryota</taxon>
        <taxon>Metazoa</taxon>
        <taxon>Ecdysozoa</taxon>
        <taxon>Arthropoda</taxon>
        <taxon>Crustacea</taxon>
        <taxon>Branchiopoda</taxon>
        <taxon>Diplostraca</taxon>
        <taxon>Cladocera</taxon>
        <taxon>Anomopoda</taxon>
        <taxon>Bosminidae</taxon>
        <taxon>Eubosmina</taxon>
    </lineage>
</organism>
<name>A0A4Y7LRC7_9CRUS</name>
<comment type="subcellular location">
    <subcellularLocation>
        <location evidence="1">Golgi apparatus membrane</location>
        <topology evidence="1">Single-pass type II membrane protein</topology>
    </subcellularLocation>
</comment>
<dbReference type="PANTHER" id="PTHR12129">
    <property type="entry name" value="HEPARAN SULFATE 2-O-SULFOTRANSFERASE"/>
    <property type="match status" value="1"/>
</dbReference>
<dbReference type="FunFam" id="3.40.50.300:FF:001418">
    <property type="entry name" value="Heparan sulfate 2-o-sulfotransferase"/>
    <property type="match status" value="1"/>
</dbReference>
<dbReference type="EMBL" id="LR000254">
    <property type="protein sequence ID" value="SVE69873.1"/>
    <property type="molecule type" value="mRNA"/>
</dbReference>
<evidence type="ECO:0000256" key="8">
    <source>
        <dbReference type="ARBA" id="ARBA00023034"/>
    </source>
</evidence>
<proteinExistence type="evidence at transcript level"/>
<evidence type="ECO:0000256" key="4">
    <source>
        <dbReference type="ARBA" id="ARBA00022679"/>
    </source>
</evidence>
<evidence type="ECO:0000256" key="1">
    <source>
        <dbReference type="ARBA" id="ARBA00004323"/>
    </source>
</evidence>
<reference evidence="12" key="1">
    <citation type="submission" date="2018-08" db="EMBL/GenBank/DDBJ databases">
        <authorList>
            <person name="Cornetti L."/>
        </authorList>
    </citation>
    <scope>NUCLEOTIDE SEQUENCE</scope>
    <source>
        <strain evidence="12">FI-BAL1-1</strain>
    </source>
</reference>
<evidence type="ECO:0000256" key="3">
    <source>
        <dbReference type="ARBA" id="ARBA00011233"/>
    </source>
</evidence>
<comment type="subunit">
    <text evidence="3">Homotrimer.</text>
</comment>
<keyword evidence="7" id="KW-1133">Transmembrane helix</keyword>
<protein>
    <submittedName>
        <fullName evidence="12">EOG090X088H</fullName>
    </submittedName>
</protein>
<dbReference type="Pfam" id="PF03567">
    <property type="entry name" value="Sulfotransfer_2"/>
    <property type="match status" value="1"/>
</dbReference>
<evidence type="ECO:0000256" key="6">
    <source>
        <dbReference type="ARBA" id="ARBA00022968"/>
    </source>
</evidence>
<keyword evidence="8" id="KW-0333">Golgi apparatus</keyword>
<dbReference type="InterPro" id="IPR007734">
    <property type="entry name" value="Heparan_SO4_2-O-STrfase"/>
</dbReference>
<evidence type="ECO:0000256" key="10">
    <source>
        <dbReference type="ARBA" id="ARBA00023157"/>
    </source>
</evidence>
<dbReference type="InterPro" id="IPR005331">
    <property type="entry name" value="Sulfotransferase"/>
</dbReference>
<sequence>MNTQQVNSNSNQVICSGEEAEGKNHFSSVQNHILIYNRIPKTGSTSFVGLGYDLCSKNDYKVLHVNISKNANIMSLSDQLRFAWNLTEWSFNKPTFYHGHVAYLDFTRFGVSSLPMLINIVRQPLDRMISYYYFLRYGDDFRPHLVRKKQGNKMTFDECVKSSLHECDPNNLWLQVPYFCGHHADCWVPGSRWAYEQAKTNLVNKYLVVGVTEQMEEFVAVLEATLPMYFKGALSLYRKGSKSHLRKTNTKIPPKTETLEYFKNSSVWQLENKFYEFALRQFEAIKSRTLNSDLTDKGPQFFYEKIRPK</sequence>
<gene>
    <name evidence="12" type="primary">EOG090X088H</name>
</gene>
<keyword evidence="11" id="KW-0325">Glycoprotein</keyword>
<evidence type="ECO:0000256" key="5">
    <source>
        <dbReference type="ARBA" id="ARBA00022692"/>
    </source>
</evidence>
<keyword evidence="5" id="KW-0812">Transmembrane</keyword>
<evidence type="ECO:0000256" key="9">
    <source>
        <dbReference type="ARBA" id="ARBA00023136"/>
    </source>
</evidence>
<evidence type="ECO:0000313" key="12">
    <source>
        <dbReference type="EMBL" id="SVE69873.1"/>
    </source>
</evidence>
<keyword evidence="6" id="KW-0735">Signal-anchor</keyword>
<evidence type="ECO:0000256" key="2">
    <source>
        <dbReference type="ARBA" id="ARBA00010569"/>
    </source>
</evidence>
<dbReference type="GO" id="GO:0000139">
    <property type="term" value="C:Golgi membrane"/>
    <property type="evidence" value="ECO:0007669"/>
    <property type="project" value="UniProtKB-SubCell"/>
</dbReference>
<evidence type="ECO:0000256" key="7">
    <source>
        <dbReference type="ARBA" id="ARBA00022989"/>
    </source>
</evidence>
<dbReference type="GO" id="GO:0004394">
    <property type="term" value="F:heparan sulfate 2-sulfotransferase activity"/>
    <property type="evidence" value="ECO:0007669"/>
    <property type="project" value="UniProtKB-ARBA"/>
</dbReference>
<keyword evidence="10" id="KW-1015">Disulfide bond</keyword>
<dbReference type="InterPro" id="IPR027417">
    <property type="entry name" value="P-loop_NTPase"/>
</dbReference>
<dbReference type="PANTHER" id="PTHR12129:SF17">
    <property type="entry name" value="HEPARAN SULFATE 2-O-SULFOTRANSFERASE 1"/>
    <property type="match status" value="1"/>
</dbReference>
<comment type="similarity">
    <text evidence="2">Belongs to the sulfotransferase 3 family.</text>
</comment>
<dbReference type="AlphaFoldDB" id="A0A4Y7LRC7"/>
<dbReference type="Gene3D" id="3.40.50.300">
    <property type="entry name" value="P-loop containing nucleotide triphosphate hydrolases"/>
    <property type="match status" value="1"/>
</dbReference>
<keyword evidence="4" id="KW-0808">Transferase</keyword>
<dbReference type="SUPFAM" id="SSF52540">
    <property type="entry name" value="P-loop containing nucleoside triphosphate hydrolases"/>
    <property type="match status" value="1"/>
</dbReference>
<keyword evidence="9" id="KW-0472">Membrane</keyword>
<dbReference type="GO" id="GO:0015012">
    <property type="term" value="P:heparan sulfate proteoglycan biosynthetic process"/>
    <property type="evidence" value="ECO:0007669"/>
    <property type="project" value="UniProtKB-ARBA"/>
</dbReference>